<accession>A0A8J2Y603</accession>
<dbReference type="EMBL" id="BMGH01000001">
    <property type="protein sequence ID" value="GGD03800.1"/>
    <property type="molecule type" value="Genomic_DNA"/>
</dbReference>
<dbReference type="InterPro" id="IPR014710">
    <property type="entry name" value="RmlC-like_jellyroll"/>
</dbReference>
<dbReference type="Pfam" id="PF07883">
    <property type="entry name" value="Cupin_2"/>
    <property type="match status" value="1"/>
</dbReference>
<dbReference type="AlphaFoldDB" id="A0A8J2Y603"/>
<reference evidence="2" key="1">
    <citation type="journal article" date="2014" name="Int. J. Syst. Evol. Microbiol.">
        <title>Complete genome sequence of Corynebacterium casei LMG S-19264T (=DSM 44701T), isolated from a smear-ripened cheese.</title>
        <authorList>
            <consortium name="US DOE Joint Genome Institute (JGI-PGF)"/>
            <person name="Walter F."/>
            <person name="Albersmeier A."/>
            <person name="Kalinowski J."/>
            <person name="Ruckert C."/>
        </authorList>
    </citation>
    <scope>NUCLEOTIDE SEQUENCE</scope>
    <source>
        <strain evidence="2">CGMCC 1.12921</strain>
    </source>
</reference>
<gene>
    <name evidence="2" type="ORF">GCM10011342_10980</name>
</gene>
<dbReference type="InterPro" id="IPR013096">
    <property type="entry name" value="Cupin_2"/>
</dbReference>
<keyword evidence="3" id="KW-1185">Reference proteome</keyword>
<feature type="domain" description="Cupin type-2" evidence="1">
    <location>
        <begin position="62"/>
        <end position="119"/>
    </location>
</feature>
<dbReference type="Gene3D" id="2.60.120.10">
    <property type="entry name" value="Jelly Rolls"/>
    <property type="match status" value="1"/>
</dbReference>
<reference evidence="2" key="2">
    <citation type="submission" date="2020-09" db="EMBL/GenBank/DDBJ databases">
        <authorList>
            <person name="Sun Q."/>
            <person name="Zhou Y."/>
        </authorList>
    </citation>
    <scope>NUCLEOTIDE SEQUENCE</scope>
    <source>
        <strain evidence="2">CGMCC 1.12921</strain>
    </source>
</reference>
<evidence type="ECO:0000259" key="1">
    <source>
        <dbReference type="Pfam" id="PF07883"/>
    </source>
</evidence>
<proteinExistence type="predicted"/>
<dbReference type="SUPFAM" id="SSF51182">
    <property type="entry name" value="RmlC-like cupins"/>
    <property type="match status" value="1"/>
</dbReference>
<dbReference type="RefSeq" id="WP_188160264.1">
    <property type="nucleotide sequence ID" value="NZ_BMGH01000001.1"/>
</dbReference>
<protein>
    <recommendedName>
        <fullName evidence="1">Cupin type-2 domain-containing protein</fullName>
    </recommendedName>
</protein>
<name>A0A8J2Y603_9PROT</name>
<sequence length="137" mass="15015">MEESPGKQEIKAYRLGESYAHLCDDGSVLPIAVGPEFWQSQIGALPPGRLISMFHSAQDWTVWEMHPQGDEWILQVSGSMTLILDMPGGETSVTLGQGEFTVVPKGIWHTADVIEPGEALFVTAGEGTSHRPRDRAR</sequence>
<dbReference type="Proteomes" id="UP000613582">
    <property type="component" value="Unassembled WGS sequence"/>
</dbReference>
<evidence type="ECO:0000313" key="2">
    <source>
        <dbReference type="EMBL" id="GGD03800.1"/>
    </source>
</evidence>
<dbReference type="InterPro" id="IPR011051">
    <property type="entry name" value="RmlC_Cupin_sf"/>
</dbReference>
<organism evidence="2 3">
    <name type="scientific">Aquisalinus flavus</name>
    <dbReference type="NCBI Taxonomy" id="1526572"/>
    <lineage>
        <taxon>Bacteria</taxon>
        <taxon>Pseudomonadati</taxon>
        <taxon>Pseudomonadota</taxon>
        <taxon>Alphaproteobacteria</taxon>
        <taxon>Parvularculales</taxon>
        <taxon>Parvularculaceae</taxon>
        <taxon>Aquisalinus</taxon>
    </lineage>
</organism>
<evidence type="ECO:0000313" key="3">
    <source>
        <dbReference type="Proteomes" id="UP000613582"/>
    </source>
</evidence>
<comment type="caution">
    <text evidence="2">The sequence shown here is derived from an EMBL/GenBank/DDBJ whole genome shotgun (WGS) entry which is preliminary data.</text>
</comment>